<feature type="region of interest" description="Disordered" evidence="1">
    <location>
        <begin position="33"/>
        <end position="73"/>
    </location>
</feature>
<protein>
    <recommendedName>
        <fullName evidence="2">eCIS core domain-containing protein</fullName>
    </recommendedName>
</protein>
<dbReference type="Pfam" id="PF14424">
    <property type="entry name" value="Toxin-deaminase"/>
    <property type="match status" value="1"/>
</dbReference>
<proteinExistence type="predicted"/>
<dbReference type="EMBL" id="AOIK01000013">
    <property type="protein sequence ID" value="ELY89684.1"/>
    <property type="molecule type" value="Genomic_DNA"/>
</dbReference>
<dbReference type="AlphaFoldDB" id="L9ZTJ8"/>
<reference evidence="3 4" key="1">
    <citation type="journal article" date="2014" name="PLoS Genet.">
        <title>Phylogenetically driven sequencing of extremely halophilic archaea reveals strategies for static and dynamic osmo-response.</title>
        <authorList>
            <person name="Becker E.A."/>
            <person name="Seitzer P.M."/>
            <person name="Tritt A."/>
            <person name="Larsen D."/>
            <person name="Krusor M."/>
            <person name="Yao A.I."/>
            <person name="Wu D."/>
            <person name="Madern D."/>
            <person name="Eisen J.A."/>
            <person name="Darling A.E."/>
            <person name="Facciotti M.T."/>
        </authorList>
    </citation>
    <scope>NUCLEOTIDE SEQUENCE [LARGE SCALE GENOMIC DNA]</scope>
    <source>
        <strain evidence="3 4">JCM 12890</strain>
    </source>
</reference>
<evidence type="ECO:0000313" key="3">
    <source>
        <dbReference type="EMBL" id="ELY89684.1"/>
    </source>
</evidence>
<dbReference type="InterPro" id="IPR032721">
    <property type="entry name" value="Toxin-deaminase"/>
</dbReference>
<dbReference type="Proteomes" id="UP000011511">
    <property type="component" value="Unassembled WGS sequence"/>
</dbReference>
<feature type="compositionally biased region" description="Basic and acidic residues" evidence="1">
    <location>
        <begin position="33"/>
        <end position="51"/>
    </location>
</feature>
<dbReference type="InterPro" id="IPR025295">
    <property type="entry name" value="eCIS_core_dom"/>
</dbReference>
<feature type="region of interest" description="Disordered" evidence="1">
    <location>
        <begin position="313"/>
        <end position="336"/>
    </location>
</feature>
<sequence length="425" mass="47595">MVHRSGIGLTRRRIEEGMPIEILGDFEEMEAFRERQNERPPEVPTDIERQNAKSVHRNTQKHSNTDSAGDTGVLQSVRDVISSSGRSLNPELQHLMEERMGEDFSDVTIHTGASAANACEELNARAFTVGTHITFNSGEYEPDSPDGQHLIAHELAHVRQQTGGALSMLPQDAALEIDPDDRLEREAEETAKRVVTGEDLGIQRMADTGVHIQRLNNQQVTHDSMEKWAAGFDINEYAHTYLEDETDLLEYDEDAGMHKITPNAGEKITRGLREEVAPLPTRDETDSVGDIRRNVAFAKIEIDGSSFWAAASSGKRRSNEDNENNPLLPGPFQDEREFDHRTDENLLAENMWDSEVKILEHTASSFDLEEADGRITLFTERAPCISCDRILSILGWEGGKAKVEEQFDGIETVVSNCENLEEDDD</sequence>
<feature type="domain" description="eCIS core" evidence="2">
    <location>
        <begin position="88"/>
        <end position="164"/>
    </location>
</feature>
<organism evidence="3 4">
    <name type="scientific">Natrinema altunense (strain JCM 12890 / CGMCC 1.3731 / AJ2)</name>
    <dbReference type="NCBI Taxonomy" id="1227494"/>
    <lineage>
        <taxon>Archaea</taxon>
        <taxon>Methanobacteriati</taxon>
        <taxon>Methanobacteriota</taxon>
        <taxon>Stenosarchaea group</taxon>
        <taxon>Halobacteria</taxon>
        <taxon>Halobacteriales</taxon>
        <taxon>Natrialbaceae</taxon>
        <taxon>Natrinema</taxon>
    </lineage>
</organism>
<keyword evidence="4" id="KW-1185">Reference proteome</keyword>
<comment type="caution">
    <text evidence="3">The sequence shown here is derived from an EMBL/GenBank/DDBJ whole genome shotgun (WGS) entry which is preliminary data.</text>
</comment>
<dbReference type="PATRIC" id="fig|1227494.3.peg.854"/>
<evidence type="ECO:0000256" key="1">
    <source>
        <dbReference type="SAM" id="MobiDB-lite"/>
    </source>
</evidence>
<evidence type="ECO:0000259" key="2">
    <source>
        <dbReference type="Pfam" id="PF13699"/>
    </source>
</evidence>
<gene>
    <name evidence="3" type="ORF">C485_04280</name>
</gene>
<evidence type="ECO:0000313" key="4">
    <source>
        <dbReference type="Proteomes" id="UP000011511"/>
    </source>
</evidence>
<accession>L9ZTJ8</accession>
<dbReference type="Pfam" id="PF13699">
    <property type="entry name" value="eCIS_core"/>
    <property type="match status" value="1"/>
</dbReference>
<name>L9ZTJ8_NATA2</name>